<accession>A0ACC6RU71</accession>
<keyword evidence="2" id="KW-1185">Reference proteome</keyword>
<gene>
    <name evidence="1" type="ORF">VSR83_34670</name>
</gene>
<dbReference type="EMBL" id="JAYMRU010000036">
    <property type="protein sequence ID" value="MEM5405097.1"/>
    <property type="molecule type" value="Genomic_DNA"/>
</dbReference>
<comment type="caution">
    <text evidence="1">The sequence shown here is derived from an EMBL/GenBank/DDBJ whole genome shotgun (WGS) entry which is preliminary data.</text>
</comment>
<reference evidence="1" key="1">
    <citation type="submission" date="2024-01" db="EMBL/GenBank/DDBJ databases">
        <title>The diversity of rhizobia nodulating Mimosa spp. in eleven states of Brazil covering several biomes is determined by host plant, location, and edaphic factors.</title>
        <authorList>
            <person name="Rouws L."/>
            <person name="Barauna A."/>
            <person name="Beukes C."/>
            <person name="De Faria S.M."/>
            <person name="Gross E."/>
            <person name="Dos Reis Junior F.B."/>
            <person name="Simon M."/>
            <person name="Maluk M."/>
            <person name="Odee D.W."/>
            <person name="Kenicer G."/>
            <person name="Young J.P.W."/>
            <person name="Reis V.M."/>
            <person name="Zilli J."/>
            <person name="James E.K."/>
        </authorList>
    </citation>
    <scope>NUCLEOTIDE SEQUENCE</scope>
    <source>
        <strain evidence="1">JPY452</strain>
    </source>
</reference>
<organism evidence="1 2">
    <name type="scientific">Paraburkholderia unamae</name>
    <dbReference type="NCBI Taxonomy" id="219649"/>
    <lineage>
        <taxon>Bacteria</taxon>
        <taxon>Pseudomonadati</taxon>
        <taxon>Pseudomonadota</taxon>
        <taxon>Betaproteobacteria</taxon>
        <taxon>Burkholderiales</taxon>
        <taxon>Burkholderiaceae</taxon>
        <taxon>Paraburkholderia</taxon>
    </lineage>
</organism>
<name>A0ACC6RU71_9BURK</name>
<sequence length="253" mass="27009">MSTRSSLQLRPPRERGKGRAFALAVTLHVVLLSLVFVGTHGPQNASTGSDSVFTGFIAPLPPAVQVPRTPNREWPSGALAAPAPLVTANDQTPLTRHRSDAVKPQRLHRLDSRTVRAGVVARASLPRGVAVAQQRNRPMEQERAARLAALQDIAGRPLMDSGRAVSAGYAEKVARRVRANVLAPFDIEGDPSAVIAVTCTPSGALLSVTVQRPSGNPRWDRAVVTAVENSFPMPADVNGSTPTRFVMTFRPKG</sequence>
<proteinExistence type="predicted"/>
<evidence type="ECO:0000313" key="2">
    <source>
        <dbReference type="Proteomes" id="UP001392318"/>
    </source>
</evidence>
<evidence type="ECO:0000313" key="1">
    <source>
        <dbReference type="EMBL" id="MEM5405097.1"/>
    </source>
</evidence>
<protein>
    <submittedName>
        <fullName evidence="1">Energy transducer TonB</fullName>
    </submittedName>
</protein>
<dbReference type="Proteomes" id="UP001392318">
    <property type="component" value="Unassembled WGS sequence"/>
</dbReference>